<evidence type="ECO:0000256" key="7">
    <source>
        <dbReference type="ARBA" id="ARBA00022989"/>
    </source>
</evidence>
<dbReference type="eggNOG" id="KOG0831">
    <property type="taxonomic scope" value="Eukaryota"/>
</dbReference>
<sequence>MGEQEIWDERSKTEQEDPALLNSCAKHDDDDATGGSSSSSESRRQAIDNSEFPICSNCQLRHPGDSKGSFCTEGKQGPLETLFAMVTLGLVCGWCYLFVITLVLLALHALVFKSVYTLAAVSLLLGNFLWWPVNNTCYPYEAFCNSWLFAVWRRYFRWQCVLEEPLDPDKRYMFAEMPHGVMPLGQLLSCSIVRHVFPGVKNISGVAADAVLRTPGIRLLYSWMGIRKAGRKSILDMFEEDINVAVVVGGIAEMFMVSNHTEKLYLKKRKNFTKISIEAGADIVPVYFFGNSLLHGLVGGEGADNCLCRLSRKFKTALVLFYGRFGTPVPRRKELKMVAGRPIAVVQSNNPSDEYVDDLHAELLRRVEELYYKHRPDWETRTLVIT</sequence>
<dbReference type="EC" id="2.3.1.-" evidence="11"/>
<evidence type="ECO:0000313" key="13">
    <source>
        <dbReference type="EMBL" id="CBN77027.1"/>
    </source>
</evidence>
<evidence type="ECO:0000256" key="10">
    <source>
        <dbReference type="ARBA" id="ARBA00023315"/>
    </source>
</evidence>
<dbReference type="OrthoDB" id="264532at2759"/>
<dbReference type="GO" id="GO:0005789">
    <property type="term" value="C:endoplasmic reticulum membrane"/>
    <property type="evidence" value="ECO:0007669"/>
    <property type="project" value="UniProtKB-SubCell"/>
</dbReference>
<dbReference type="PANTHER" id="PTHR12317">
    <property type="entry name" value="DIACYLGLYCEROL O-ACYLTRANSFERASE"/>
    <property type="match status" value="1"/>
</dbReference>
<dbReference type="EMBL" id="FN649737">
    <property type="protein sequence ID" value="CBN77027.1"/>
    <property type="molecule type" value="Genomic_DNA"/>
</dbReference>
<organism evidence="13 14">
    <name type="scientific">Ectocarpus siliculosus</name>
    <name type="common">Brown alga</name>
    <name type="synonym">Conferva siliculosa</name>
    <dbReference type="NCBI Taxonomy" id="2880"/>
    <lineage>
        <taxon>Eukaryota</taxon>
        <taxon>Sar</taxon>
        <taxon>Stramenopiles</taxon>
        <taxon>Ochrophyta</taxon>
        <taxon>PX clade</taxon>
        <taxon>Phaeophyceae</taxon>
        <taxon>Ectocarpales</taxon>
        <taxon>Ectocarpaceae</taxon>
        <taxon>Ectocarpus</taxon>
    </lineage>
</organism>
<feature type="region of interest" description="Disordered" evidence="12">
    <location>
        <begin position="1"/>
        <end position="44"/>
    </location>
</feature>
<dbReference type="Proteomes" id="UP000002630">
    <property type="component" value="Linkage Group LG12"/>
</dbReference>
<reference evidence="13 14" key="1">
    <citation type="journal article" date="2010" name="Nature">
        <title>The Ectocarpus genome and the independent evolution of multicellularity in brown algae.</title>
        <authorList>
            <person name="Cock J.M."/>
            <person name="Sterck L."/>
            <person name="Rouze P."/>
            <person name="Scornet D."/>
            <person name="Allen A.E."/>
            <person name="Amoutzias G."/>
            <person name="Anthouard V."/>
            <person name="Artiguenave F."/>
            <person name="Aury J.M."/>
            <person name="Badger J.H."/>
            <person name="Beszteri B."/>
            <person name="Billiau K."/>
            <person name="Bonnet E."/>
            <person name="Bothwell J.H."/>
            <person name="Bowler C."/>
            <person name="Boyen C."/>
            <person name="Brownlee C."/>
            <person name="Carrano C.J."/>
            <person name="Charrier B."/>
            <person name="Cho G.Y."/>
            <person name="Coelho S.M."/>
            <person name="Collen J."/>
            <person name="Corre E."/>
            <person name="Da Silva C."/>
            <person name="Delage L."/>
            <person name="Delaroque N."/>
            <person name="Dittami S.M."/>
            <person name="Doulbeau S."/>
            <person name="Elias M."/>
            <person name="Farnham G."/>
            <person name="Gachon C.M."/>
            <person name="Gschloessl B."/>
            <person name="Heesch S."/>
            <person name="Jabbari K."/>
            <person name="Jubin C."/>
            <person name="Kawai H."/>
            <person name="Kimura K."/>
            <person name="Kloareg B."/>
            <person name="Kupper F.C."/>
            <person name="Lang D."/>
            <person name="Le Bail A."/>
            <person name="Leblanc C."/>
            <person name="Lerouge P."/>
            <person name="Lohr M."/>
            <person name="Lopez P.J."/>
            <person name="Martens C."/>
            <person name="Maumus F."/>
            <person name="Michel G."/>
            <person name="Miranda-Saavedra D."/>
            <person name="Morales J."/>
            <person name="Moreau H."/>
            <person name="Motomura T."/>
            <person name="Nagasato C."/>
            <person name="Napoli C.A."/>
            <person name="Nelson D.R."/>
            <person name="Nyvall-Collen P."/>
            <person name="Peters A.F."/>
            <person name="Pommier C."/>
            <person name="Potin P."/>
            <person name="Poulain J."/>
            <person name="Quesneville H."/>
            <person name="Read B."/>
            <person name="Rensing S.A."/>
            <person name="Ritter A."/>
            <person name="Rousvoal S."/>
            <person name="Samanta M."/>
            <person name="Samson G."/>
            <person name="Schroeder D.C."/>
            <person name="Segurens B."/>
            <person name="Strittmatter M."/>
            <person name="Tonon T."/>
            <person name="Tregear J.W."/>
            <person name="Valentin K."/>
            <person name="von Dassow P."/>
            <person name="Yamagishi T."/>
            <person name="Van de Peer Y."/>
            <person name="Wincker P."/>
        </authorList>
    </citation>
    <scope>NUCLEOTIDE SEQUENCE [LARGE SCALE GENOMIC DNA]</scope>
    <source>
        <strain evidence="14">Ec32 / CCAP1310/4</strain>
    </source>
</reference>
<name>D8LJK0_ECTSI</name>
<keyword evidence="7 11" id="KW-1133">Transmembrane helix</keyword>
<keyword evidence="9 11" id="KW-0472">Membrane</keyword>
<evidence type="ECO:0000256" key="8">
    <source>
        <dbReference type="ARBA" id="ARBA00023098"/>
    </source>
</evidence>
<keyword evidence="8" id="KW-0443">Lipid metabolism</keyword>
<dbReference type="InterPro" id="IPR007130">
    <property type="entry name" value="DAGAT"/>
</dbReference>
<keyword evidence="4 11" id="KW-0808">Transferase</keyword>
<proteinExistence type="inferred from homology"/>
<comment type="subcellular location">
    <subcellularLocation>
        <location evidence="1 11">Endoplasmic reticulum membrane</location>
        <topology evidence="1 11">Multi-pass membrane protein</topology>
    </subcellularLocation>
</comment>
<evidence type="ECO:0000256" key="11">
    <source>
        <dbReference type="RuleBase" id="RU367023"/>
    </source>
</evidence>
<keyword evidence="3" id="KW-0444">Lipid biosynthesis</keyword>
<feature type="transmembrane region" description="Helical" evidence="11">
    <location>
        <begin position="82"/>
        <end position="107"/>
    </location>
</feature>
<dbReference type="InParanoid" id="D8LJK0"/>
<dbReference type="STRING" id="2880.D8LJK0"/>
<keyword evidence="5 11" id="KW-0812">Transmembrane</keyword>
<keyword evidence="6 11" id="KW-0256">Endoplasmic reticulum</keyword>
<dbReference type="AlphaFoldDB" id="D8LJK0"/>
<evidence type="ECO:0000256" key="2">
    <source>
        <dbReference type="ARBA" id="ARBA00005420"/>
    </source>
</evidence>
<comment type="similarity">
    <text evidence="2 11">Belongs to the diacylglycerol acyltransferase family.</text>
</comment>
<feature type="transmembrane region" description="Helical" evidence="11">
    <location>
        <begin position="114"/>
        <end position="133"/>
    </location>
</feature>
<dbReference type="CDD" id="cd07987">
    <property type="entry name" value="LPLAT_MGAT-like"/>
    <property type="match status" value="1"/>
</dbReference>
<evidence type="ECO:0000256" key="9">
    <source>
        <dbReference type="ARBA" id="ARBA00023136"/>
    </source>
</evidence>
<accession>D8LJK0</accession>
<gene>
    <name evidence="13" type="ORF">Esi_0026_0054</name>
</gene>
<evidence type="ECO:0000256" key="4">
    <source>
        <dbReference type="ARBA" id="ARBA00022679"/>
    </source>
</evidence>
<dbReference type="GO" id="GO:0004144">
    <property type="term" value="F:diacylglycerol O-acyltransferase activity"/>
    <property type="evidence" value="ECO:0007669"/>
    <property type="project" value="TreeGrafter"/>
</dbReference>
<dbReference type="EMBL" id="FN648442">
    <property type="protein sequence ID" value="CBN77027.1"/>
    <property type="molecule type" value="Genomic_DNA"/>
</dbReference>
<dbReference type="Pfam" id="PF03982">
    <property type="entry name" value="DAGAT"/>
    <property type="match status" value="1"/>
</dbReference>
<dbReference type="PANTHER" id="PTHR12317:SF63">
    <property type="entry name" value="DIACYLGLYCEROL O-ACYLTRANSFERASE 2"/>
    <property type="match status" value="1"/>
</dbReference>
<evidence type="ECO:0000313" key="14">
    <source>
        <dbReference type="Proteomes" id="UP000002630"/>
    </source>
</evidence>
<dbReference type="GO" id="GO:0019432">
    <property type="term" value="P:triglyceride biosynthetic process"/>
    <property type="evidence" value="ECO:0007669"/>
    <property type="project" value="TreeGrafter"/>
</dbReference>
<evidence type="ECO:0000256" key="3">
    <source>
        <dbReference type="ARBA" id="ARBA00022516"/>
    </source>
</evidence>
<keyword evidence="14" id="KW-1185">Reference proteome</keyword>
<evidence type="ECO:0000256" key="5">
    <source>
        <dbReference type="ARBA" id="ARBA00022692"/>
    </source>
</evidence>
<evidence type="ECO:0000256" key="12">
    <source>
        <dbReference type="SAM" id="MobiDB-lite"/>
    </source>
</evidence>
<protein>
    <recommendedName>
        <fullName evidence="11">Acyltransferase</fullName>
        <ecNumber evidence="11">2.3.1.-</ecNumber>
    </recommendedName>
</protein>
<keyword evidence="10 13" id="KW-0012">Acyltransferase</keyword>
<evidence type="ECO:0000256" key="6">
    <source>
        <dbReference type="ARBA" id="ARBA00022824"/>
    </source>
</evidence>
<evidence type="ECO:0000256" key="1">
    <source>
        <dbReference type="ARBA" id="ARBA00004477"/>
    </source>
</evidence>